<evidence type="ECO:0000313" key="13">
    <source>
        <dbReference type="EMBL" id="UZP75072.1"/>
    </source>
</evidence>
<feature type="transmembrane region" description="Helical" evidence="12">
    <location>
        <begin position="110"/>
        <end position="128"/>
    </location>
</feature>
<evidence type="ECO:0000256" key="5">
    <source>
        <dbReference type="ARBA" id="ARBA00022692"/>
    </source>
</evidence>
<keyword evidence="8 12" id="KW-0472">Membrane</keyword>
<keyword evidence="6 12" id="KW-1133">Transmembrane helix</keyword>
<keyword evidence="4 11" id="KW-0808">Transferase</keyword>
<feature type="transmembrane region" description="Helical" evidence="12">
    <location>
        <begin position="21"/>
        <end position="42"/>
    </location>
</feature>
<sequence length="252" mass="27561">MSNELQPDTGALRGRDRLAHLIPNMVTLGAVCVGLTAVRFALDERIDLAVIALVVAMFMDGLDGRLARALNSTSLIGKELDSLADFFNFGIAPGLILHLALFNQSTRVDFTWVAIMLVAACCAFRLARFNASQDAQTAQTFEGVPAPVLALLTLLPVYLHLLEFECITQWPAVVSLYVIGCGFLAVSQLPTLSLKSLVFPRAYGFLVVPLFTLLIASLLIYPWETLTILSLTYLIALPLYAHRHRESPESGQ</sequence>
<keyword evidence="3" id="KW-0444">Lipid biosynthesis</keyword>
<feature type="transmembrane region" description="Helical" evidence="12">
    <location>
        <begin position="167"/>
        <end position="186"/>
    </location>
</feature>
<keyword evidence="14" id="KW-1185">Reference proteome</keyword>
<reference evidence="13 14" key="1">
    <citation type="submission" date="2019-02" db="EMBL/GenBank/DDBJ databases">
        <title>Halieaceae_genomes.</title>
        <authorList>
            <person name="Li S.-H."/>
        </authorList>
    </citation>
    <scope>NUCLEOTIDE SEQUENCE [LARGE SCALE GENOMIC DNA]</scope>
    <source>
        <strain evidence="13 14">JH123</strain>
    </source>
</reference>
<accession>A0ABY6Q718</accession>
<feature type="transmembrane region" description="Helical" evidence="12">
    <location>
        <begin position="48"/>
        <end position="66"/>
    </location>
</feature>
<dbReference type="RefSeq" id="WP_279241542.1">
    <property type="nucleotide sequence ID" value="NZ_CP036501.1"/>
</dbReference>
<dbReference type="InterPro" id="IPR048254">
    <property type="entry name" value="CDP_ALCOHOL_P_TRANSF_CS"/>
</dbReference>
<keyword evidence="10" id="KW-1208">Phospholipid metabolism</keyword>
<keyword evidence="7" id="KW-0443">Lipid metabolism</keyword>
<feature type="transmembrane region" description="Helical" evidence="12">
    <location>
        <begin position="86"/>
        <end position="104"/>
    </location>
</feature>
<dbReference type="InterPro" id="IPR000462">
    <property type="entry name" value="CDP-OH_P_trans"/>
</dbReference>
<evidence type="ECO:0000256" key="6">
    <source>
        <dbReference type="ARBA" id="ARBA00022989"/>
    </source>
</evidence>
<feature type="transmembrane region" description="Helical" evidence="12">
    <location>
        <begin position="140"/>
        <end position="161"/>
    </location>
</feature>
<protein>
    <submittedName>
        <fullName evidence="13">Phosphatidylcholine/phosphatidylserine synthase</fullName>
    </submittedName>
</protein>
<evidence type="ECO:0000256" key="3">
    <source>
        <dbReference type="ARBA" id="ARBA00022516"/>
    </source>
</evidence>
<evidence type="ECO:0000313" key="14">
    <source>
        <dbReference type="Proteomes" id="UP001317963"/>
    </source>
</evidence>
<dbReference type="PROSITE" id="PS00379">
    <property type="entry name" value="CDP_ALCOHOL_P_TRANSF"/>
    <property type="match status" value="1"/>
</dbReference>
<dbReference type="InterPro" id="IPR050324">
    <property type="entry name" value="CDP-alcohol_PTase-I"/>
</dbReference>
<gene>
    <name evidence="13" type="ORF">E0F26_10125</name>
</gene>
<evidence type="ECO:0000256" key="1">
    <source>
        <dbReference type="ARBA" id="ARBA00004141"/>
    </source>
</evidence>
<dbReference type="Proteomes" id="UP001317963">
    <property type="component" value="Chromosome"/>
</dbReference>
<keyword evidence="5 12" id="KW-0812">Transmembrane</keyword>
<name>A0ABY6Q718_9GAMM</name>
<dbReference type="InterPro" id="IPR043130">
    <property type="entry name" value="CDP-OH_PTrfase_TM_dom"/>
</dbReference>
<feature type="transmembrane region" description="Helical" evidence="12">
    <location>
        <begin position="198"/>
        <end position="220"/>
    </location>
</feature>
<organism evidence="13 14">
    <name type="scientific">Candidatus Paraluminiphilus aquimaris</name>
    <dbReference type="NCBI Taxonomy" id="2518994"/>
    <lineage>
        <taxon>Bacteria</taxon>
        <taxon>Pseudomonadati</taxon>
        <taxon>Pseudomonadota</taxon>
        <taxon>Gammaproteobacteria</taxon>
        <taxon>Cellvibrionales</taxon>
        <taxon>Halieaceae</taxon>
        <taxon>Candidatus Paraluminiphilus</taxon>
    </lineage>
</organism>
<dbReference type="PANTHER" id="PTHR14269:SF61">
    <property type="entry name" value="CDP-DIACYLGLYCEROL--SERINE O-PHOSPHATIDYLTRANSFERASE"/>
    <property type="match status" value="1"/>
</dbReference>
<dbReference type="PANTHER" id="PTHR14269">
    <property type="entry name" value="CDP-DIACYLGLYCEROL--GLYCEROL-3-PHOSPHATE 3-PHOSPHATIDYLTRANSFERASE-RELATED"/>
    <property type="match status" value="1"/>
</dbReference>
<keyword evidence="9" id="KW-0594">Phospholipid biosynthesis</keyword>
<evidence type="ECO:0000256" key="8">
    <source>
        <dbReference type="ARBA" id="ARBA00023136"/>
    </source>
</evidence>
<evidence type="ECO:0000256" key="4">
    <source>
        <dbReference type="ARBA" id="ARBA00022679"/>
    </source>
</evidence>
<proteinExistence type="inferred from homology"/>
<dbReference type="Pfam" id="PF01066">
    <property type="entry name" value="CDP-OH_P_transf"/>
    <property type="match status" value="1"/>
</dbReference>
<evidence type="ECO:0000256" key="12">
    <source>
        <dbReference type="SAM" id="Phobius"/>
    </source>
</evidence>
<comment type="subcellular location">
    <subcellularLocation>
        <location evidence="1">Membrane</location>
        <topology evidence="1">Multi-pass membrane protein</topology>
    </subcellularLocation>
</comment>
<evidence type="ECO:0000256" key="11">
    <source>
        <dbReference type="RuleBase" id="RU003750"/>
    </source>
</evidence>
<evidence type="ECO:0000256" key="9">
    <source>
        <dbReference type="ARBA" id="ARBA00023209"/>
    </source>
</evidence>
<evidence type="ECO:0000256" key="10">
    <source>
        <dbReference type="ARBA" id="ARBA00023264"/>
    </source>
</evidence>
<dbReference type="Gene3D" id="1.20.120.1760">
    <property type="match status" value="1"/>
</dbReference>
<dbReference type="EMBL" id="CP036501">
    <property type="protein sequence ID" value="UZP75072.1"/>
    <property type="molecule type" value="Genomic_DNA"/>
</dbReference>
<evidence type="ECO:0000256" key="2">
    <source>
        <dbReference type="ARBA" id="ARBA00010441"/>
    </source>
</evidence>
<comment type="similarity">
    <text evidence="2 11">Belongs to the CDP-alcohol phosphatidyltransferase class-I family.</text>
</comment>
<evidence type="ECO:0000256" key="7">
    <source>
        <dbReference type="ARBA" id="ARBA00023098"/>
    </source>
</evidence>